<organism evidence="2 3">
    <name type="scientific">Tangfeifania diversioriginum</name>
    <dbReference type="NCBI Taxonomy" id="1168035"/>
    <lineage>
        <taxon>Bacteria</taxon>
        <taxon>Pseudomonadati</taxon>
        <taxon>Bacteroidota</taxon>
        <taxon>Bacteroidia</taxon>
        <taxon>Marinilabiliales</taxon>
        <taxon>Prolixibacteraceae</taxon>
        <taxon>Tangfeifania</taxon>
    </lineage>
</organism>
<dbReference type="RefSeq" id="WP_073169334.1">
    <property type="nucleotide sequence ID" value="NZ_FQZE01000015.1"/>
</dbReference>
<protein>
    <submittedName>
        <fullName evidence="2">Universal stress protein family protein</fullName>
    </submittedName>
</protein>
<keyword evidence="3" id="KW-1185">Reference proteome</keyword>
<evidence type="ECO:0000313" key="2">
    <source>
        <dbReference type="EMBL" id="SHJ29549.1"/>
    </source>
</evidence>
<evidence type="ECO:0000313" key="3">
    <source>
        <dbReference type="Proteomes" id="UP000184050"/>
    </source>
</evidence>
<gene>
    <name evidence="2" type="ORF">SAMN05444280_11593</name>
</gene>
<dbReference type="Pfam" id="PF00582">
    <property type="entry name" value="Usp"/>
    <property type="match status" value="1"/>
</dbReference>
<dbReference type="STRING" id="1168035.SAMN05444280_11593"/>
<proteinExistence type="predicted"/>
<dbReference type="EMBL" id="FQZE01000015">
    <property type="protein sequence ID" value="SHJ29549.1"/>
    <property type="molecule type" value="Genomic_DNA"/>
</dbReference>
<dbReference type="AlphaFoldDB" id="A0A1M6I561"/>
<feature type="domain" description="UspA" evidence="1">
    <location>
        <begin position="229"/>
        <end position="285"/>
    </location>
</feature>
<name>A0A1M6I561_9BACT</name>
<dbReference type="Proteomes" id="UP000184050">
    <property type="component" value="Unassembled WGS sequence"/>
</dbReference>
<evidence type="ECO:0000259" key="1">
    <source>
        <dbReference type="Pfam" id="PF00582"/>
    </source>
</evidence>
<reference evidence="2 3" key="1">
    <citation type="submission" date="2016-11" db="EMBL/GenBank/DDBJ databases">
        <authorList>
            <person name="Jaros S."/>
            <person name="Januszkiewicz K."/>
            <person name="Wedrychowicz H."/>
        </authorList>
    </citation>
    <scope>NUCLEOTIDE SEQUENCE [LARGE SCALE GENOMIC DNA]</scope>
    <source>
        <strain evidence="2 3">DSM 27063</strain>
    </source>
</reference>
<dbReference type="OrthoDB" id="9788959at2"/>
<dbReference type="Gene3D" id="3.40.50.12370">
    <property type="match status" value="1"/>
</dbReference>
<dbReference type="SUPFAM" id="SSF52402">
    <property type="entry name" value="Adenine nucleotide alpha hydrolases-like"/>
    <property type="match status" value="1"/>
</dbReference>
<sequence length="287" mass="33030">MKTNLLLLDSYKNIEELIAYAFSLSNRSKRNLKIIYVFDFDWMRQSFMAGGGGPVDPALVVVERNARKEFKVAETKIREITAEYIKKHSVNVPFEIHISEINRIDVVQEEYEKNPDLMLLISNNQSYSEATGGLIGYPNLIEHVGCPVFVIPENTTHFVIKDVIYATDFHPEDIESLKHLKKLLAQTNDVSFTILHNQTETDFAGKLKWIGLQEVVENETGIEKPQFKLFTEKDMITAIEKFKDDKDPDLLVLLKERKGFFGEIFSSSDTKNVLTHFNKPVLVYHEK</sequence>
<accession>A0A1M6I561</accession>
<dbReference type="InterPro" id="IPR006016">
    <property type="entry name" value="UspA"/>
</dbReference>